<reference evidence="2 3" key="1">
    <citation type="journal article" date="2010" name="Science">
        <title>Genomic comparison of the ants Camponotus floridanus and Harpegnathos saltator.</title>
        <authorList>
            <person name="Bonasio R."/>
            <person name="Zhang G."/>
            <person name="Ye C."/>
            <person name="Mutti N.S."/>
            <person name="Fang X."/>
            <person name="Qin N."/>
            <person name="Donahue G."/>
            <person name="Yang P."/>
            <person name="Li Q."/>
            <person name="Li C."/>
            <person name="Zhang P."/>
            <person name="Huang Z."/>
            <person name="Berger S.L."/>
            <person name="Reinberg D."/>
            <person name="Wang J."/>
            <person name="Liebig J."/>
        </authorList>
    </citation>
    <scope>NUCLEOTIDE SEQUENCE [LARGE SCALE GENOMIC DNA]</scope>
    <source>
        <strain evidence="2 3">R22 G/1</strain>
    </source>
</reference>
<proteinExistence type="predicted"/>
<keyword evidence="1" id="KW-1133">Transmembrane helix</keyword>
<dbReference type="InParanoid" id="E2BAQ2"/>
<sequence length="189" mass="21891">MSWFAGLVEFISYEVLEIEIDSKYNQRMVDHFRCVEVDEYRKHTAAILYTRHSGAQRGIKIPHALFNAPVNEQVFDIFPDGVGMWVGSFSLSINMLLAVYSILSSKRMIRFMGIMREEMCYVIGKHKIDWVLLETQMCVEITNSNMLQKYNLSCLKQIIYSGAEFPYHDYKSLSLSLPNTMIVGLYCTL</sequence>
<dbReference type="Gene3D" id="3.40.50.980">
    <property type="match status" value="2"/>
</dbReference>
<dbReference type="SUPFAM" id="SSF56801">
    <property type="entry name" value="Acetyl-CoA synthetase-like"/>
    <property type="match status" value="1"/>
</dbReference>
<feature type="transmembrane region" description="Helical" evidence="1">
    <location>
        <begin position="82"/>
        <end position="103"/>
    </location>
</feature>
<evidence type="ECO:0000313" key="3">
    <source>
        <dbReference type="Proteomes" id="UP000008237"/>
    </source>
</evidence>
<organism evidence="3">
    <name type="scientific">Harpegnathos saltator</name>
    <name type="common">Jerdon's jumping ant</name>
    <dbReference type="NCBI Taxonomy" id="610380"/>
    <lineage>
        <taxon>Eukaryota</taxon>
        <taxon>Metazoa</taxon>
        <taxon>Ecdysozoa</taxon>
        <taxon>Arthropoda</taxon>
        <taxon>Hexapoda</taxon>
        <taxon>Insecta</taxon>
        <taxon>Pterygota</taxon>
        <taxon>Neoptera</taxon>
        <taxon>Endopterygota</taxon>
        <taxon>Hymenoptera</taxon>
        <taxon>Apocrita</taxon>
        <taxon>Aculeata</taxon>
        <taxon>Formicoidea</taxon>
        <taxon>Formicidae</taxon>
        <taxon>Ponerinae</taxon>
        <taxon>Ponerini</taxon>
        <taxon>Harpegnathos</taxon>
    </lineage>
</organism>
<dbReference type="AlphaFoldDB" id="E2BAQ2"/>
<gene>
    <name evidence="2" type="ORF">EAI_08562</name>
</gene>
<dbReference type="Proteomes" id="UP000008237">
    <property type="component" value="Unassembled WGS sequence"/>
</dbReference>
<dbReference type="OrthoDB" id="10253869at2759"/>
<evidence type="ECO:0000256" key="1">
    <source>
        <dbReference type="SAM" id="Phobius"/>
    </source>
</evidence>
<keyword evidence="1" id="KW-0472">Membrane</keyword>
<name>E2BAQ2_HARSA</name>
<keyword evidence="1" id="KW-0812">Transmembrane</keyword>
<accession>E2BAQ2</accession>
<keyword evidence="3" id="KW-1185">Reference proteome</keyword>
<protein>
    <submittedName>
        <fullName evidence="2">Uncharacterized protein</fullName>
    </submittedName>
</protein>
<evidence type="ECO:0000313" key="2">
    <source>
        <dbReference type="EMBL" id="EFN87232.1"/>
    </source>
</evidence>
<dbReference type="EMBL" id="GL446816">
    <property type="protein sequence ID" value="EFN87232.1"/>
    <property type="molecule type" value="Genomic_DNA"/>
</dbReference>